<feature type="compositionally biased region" description="Low complexity" evidence="8">
    <location>
        <begin position="876"/>
        <end position="887"/>
    </location>
</feature>
<feature type="compositionally biased region" description="Basic and acidic residues" evidence="8">
    <location>
        <begin position="637"/>
        <end position="655"/>
    </location>
</feature>
<feature type="compositionally biased region" description="Polar residues" evidence="8">
    <location>
        <begin position="212"/>
        <end position="221"/>
    </location>
</feature>
<feature type="compositionally biased region" description="Polar residues" evidence="8">
    <location>
        <begin position="1396"/>
        <end position="1405"/>
    </location>
</feature>
<evidence type="ECO:0000256" key="6">
    <source>
        <dbReference type="ARBA" id="ARBA00022801"/>
    </source>
</evidence>
<feature type="region of interest" description="Disordered" evidence="8">
    <location>
        <begin position="394"/>
        <end position="429"/>
    </location>
</feature>
<keyword evidence="12" id="KW-1185">Reference proteome</keyword>
<feature type="region of interest" description="Disordered" evidence="8">
    <location>
        <begin position="868"/>
        <end position="891"/>
    </location>
</feature>
<keyword evidence="7" id="KW-0788">Thiol protease</keyword>
<evidence type="ECO:0000259" key="9">
    <source>
        <dbReference type="PROSITE" id="PS50235"/>
    </source>
</evidence>
<feature type="region of interest" description="Disordered" evidence="8">
    <location>
        <begin position="1292"/>
        <end position="1314"/>
    </location>
</feature>
<dbReference type="PANTHER" id="PTHR21646">
    <property type="entry name" value="UBIQUITIN CARBOXYL-TERMINAL HYDROLASE"/>
    <property type="match status" value="1"/>
</dbReference>
<feature type="compositionally biased region" description="Acidic residues" evidence="8">
    <location>
        <begin position="1572"/>
        <end position="1589"/>
    </location>
</feature>
<evidence type="ECO:0000256" key="7">
    <source>
        <dbReference type="ARBA" id="ARBA00022807"/>
    </source>
</evidence>
<protein>
    <recommendedName>
        <fullName evidence="3">ubiquitinyl hydrolase 1</fullName>
        <ecNumber evidence="3">3.4.19.12</ecNumber>
    </recommendedName>
</protein>
<evidence type="ECO:0000256" key="4">
    <source>
        <dbReference type="ARBA" id="ARBA00022670"/>
    </source>
</evidence>
<dbReference type="PROSITE" id="PS00972">
    <property type="entry name" value="USP_1"/>
    <property type="match status" value="1"/>
</dbReference>
<dbReference type="PROSITE" id="PS51283">
    <property type="entry name" value="DUSP"/>
    <property type="match status" value="1"/>
</dbReference>
<feature type="region of interest" description="Disordered" evidence="8">
    <location>
        <begin position="1387"/>
        <end position="1410"/>
    </location>
</feature>
<organism evidence="11 12">
    <name type="scientific">Skeletonema marinoi</name>
    <dbReference type="NCBI Taxonomy" id="267567"/>
    <lineage>
        <taxon>Eukaryota</taxon>
        <taxon>Sar</taxon>
        <taxon>Stramenopiles</taxon>
        <taxon>Ochrophyta</taxon>
        <taxon>Bacillariophyta</taxon>
        <taxon>Coscinodiscophyceae</taxon>
        <taxon>Thalassiosirophycidae</taxon>
        <taxon>Thalassiosirales</taxon>
        <taxon>Skeletonemataceae</taxon>
        <taxon>Skeletonema</taxon>
        <taxon>Skeletonema marinoi-dohrnii complex</taxon>
    </lineage>
</organism>
<dbReference type="Pfam" id="PF00443">
    <property type="entry name" value="UCH"/>
    <property type="match status" value="1"/>
</dbReference>
<dbReference type="InterPro" id="IPR018200">
    <property type="entry name" value="USP_CS"/>
</dbReference>
<keyword evidence="5" id="KW-0833">Ubl conjugation pathway</keyword>
<accession>A0AAD9DA79</accession>
<feature type="compositionally biased region" description="Basic and acidic residues" evidence="8">
    <location>
        <begin position="1595"/>
        <end position="1621"/>
    </location>
</feature>
<feature type="compositionally biased region" description="Acidic residues" evidence="8">
    <location>
        <begin position="408"/>
        <end position="419"/>
    </location>
</feature>
<feature type="region of interest" description="Disordered" evidence="8">
    <location>
        <begin position="1571"/>
        <end position="1621"/>
    </location>
</feature>
<evidence type="ECO:0000259" key="10">
    <source>
        <dbReference type="PROSITE" id="PS51283"/>
    </source>
</evidence>
<feature type="region of interest" description="Disordered" evidence="8">
    <location>
        <begin position="632"/>
        <end position="668"/>
    </location>
</feature>
<sequence>MSPPHETAAAGPPPLPQTRLSDILPPSEAVQILGNDNTRLIIRNFLRCGCGPSTVPPGSGFGTLGKSSGRGGGGIAAAKGEKTIRYRHPLDETESPEEQAEIDLLLLGVSHNFAEGAGVSFNVKKRVAVAWSKMAFVSVPGYELDLTADLEETIGSSSRNNATRGNIGGGISSHSVEEKVPSSPSGRRGMMKGLSDRTGSSSNSHDPRSAERTSSLQTNNTTTPYTVEMLFNMSIRRWHAVHGLDKQSFVRRGVLFPPTTVPDRGPNGHMALMDCVFNALCTTPPDPNILMDDAVNAAAALTAAAANDDRNSSSSTKNGFTRSSHDDRMAQVVASGRGRPRILLPDVIIAFAICRLAEIDFEYRGFMEERRAERERKHVEIEQQLMDLENRIGEGEQKHQDQQQQSDDSTEEDDTDETAEVSTSKPNLPPRSDGLLLACLLAFRIYDGFQRQNTLTRDTIQRFLSDIHGEESYKAPVAKMCLDKMFLYDSDKGAPTPAGMNDTERTQKQLGNVGPRMLNSIDPNKFQKGVHLTLAYVARPISPKSMETNERSIIASHVLLDWFLSLFNSMLPRKLPPSPKVAEHHLRIVNSDPLRMIDSLCSKYGLYDGEEEGDNVLYEIRRRFRALEQNNAMDATEESKRGEIVEEADGNKSDTNESSAAQEGEGSAVANVCPDTGVLLVPEEMQELAVAPRPRNVVDEQSFVTMVSTSNDELGHGGYLPAELAKWTFKGCAGRTEEVRKAQSGNLWVERGNDHVEELNGATSFFTAREEGCYWTIFDALSFGCDAVRWDAIKITNVDDDNFSEDVSEKLAADVPLLRLAFKSFQLLPRQETDAGESNKFDDTTLTRSQIGKMLLLLLEHESFRLARDSPPSDATQTQQKTWSTKSGNREGAELVDDNAHLLDLRKNNDESDNILTTLVDASFASILGLLPSKLDLSEFVTENETSPQHSVPLSILVDYVISESSDSLEQDSANAFLDYNGFVRWHLRISSSETDGAMQVSETRLGPYLMDLRLIASVLFGVRPASPSLERALVGEIKRRHRYRYPRKKDGSSQPRGPSGTLWHVINAEWWRTWEHFTEGKVWDDNAARNYSMGKIDNNMLLSDEGILSLKQGLRWHRDFELVEPLVWSALQAWHDGGPPIVRSVVPFHSNKRIDMSYSPSKSGANNVEEEYDVELYPLFATVFLCDKVSRGEPRPFQQFVPLSRYLPLADLVDTLSVGLGRDPTKPFHSRLWLMDSSGASTSSRSEKDSLGWMLDLDLTIGDERNMRDAQLAKGENINLVLELKNDSDGTWPRSAKTNNIPVDASESESASGELPLGDGIVGLYNMGNTCYLNSTIQCLSHTPILRDYFTSKAYLRDINTTNPLGHEGRLAQAFALLVHNLWKKHDRHGPPKASNPNTASSTPIDAPALTPKTFKEAMGKFNESFQGSEQHDAQELLAFLLDGLTEDLNRIQKKPYMEAPDSDGRPDEELADIWWGNHLQRELSLIVALFSGQYKSTLTCKTCKYESSRFEPFAYLQVPLPEDDQITIQCIHYPMTEEKEIAKYSVRVRHDGTINDVLLNLAKILHTDETGEELSNDDDDEEDEDDGESKSNGTDRDEAGSSEDKDSNKGKGEDSPKKRLLSEMAQSMAVVDMGESCIRKIVPHSWALTRLALHDSGEIPALHVYEIEPVAPVEALTPTSTTDESKPAKYSYLALSQRKLDFVSGPFLHPFQLIVFGSPQLLRVRDLEGYTGRDLYALISERMRRYVPNAPTHDKSSSSSDSNSGNDADTLEVATRQTRRGRQYRQKTTIDMESVAGGEIPSYGFRLRLVSRDGSRCALCQWYSCCVGCLIPCDDYPAIAMCGDSISIDWHLSVDLSSGGFGWKLGSKSESSGLSVQTSPHAKALIRVKKHSSFNTGGKKYGYGGSITLEECLDSFAKEEKIEARCSKCQEERIQTNRICLWRFPPFVMIHLKRFQFTQHMKRKLRDLVVFPLEGLDLSRIVAPSSPAAKTGDDDTSADDTSQDGSDEDFVGGRFHPLSRENCGRTESLYDLYGVVHHQGALTGGHYVASLKSEFDGKWRLFNDAQIYELLARDVIDPSAYILFYVRRDVKGATLEDFWDTQEREGEGLTEEEVEKLMKRDRCVIS</sequence>
<evidence type="ECO:0000313" key="12">
    <source>
        <dbReference type="Proteomes" id="UP001224775"/>
    </source>
</evidence>
<proteinExistence type="inferred from homology"/>
<dbReference type="PANTHER" id="PTHR21646:SF24">
    <property type="entry name" value="UBIQUITIN CARBOXYL-TERMINAL HYDROLASE"/>
    <property type="match status" value="1"/>
</dbReference>
<dbReference type="EC" id="3.4.19.12" evidence="3"/>
<evidence type="ECO:0000256" key="3">
    <source>
        <dbReference type="ARBA" id="ARBA00012759"/>
    </source>
</evidence>
<dbReference type="Gene3D" id="3.30.2230.10">
    <property type="entry name" value="DUSP-like"/>
    <property type="match status" value="1"/>
</dbReference>
<dbReference type="PROSITE" id="PS00973">
    <property type="entry name" value="USP_2"/>
    <property type="match status" value="1"/>
</dbReference>
<reference evidence="11" key="1">
    <citation type="submission" date="2023-06" db="EMBL/GenBank/DDBJ databases">
        <title>Survivors Of The Sea: Transcriptome response of Skeletonema marinoi to long-term dormancy.</title>
        <authorList>
            <person name="Pinder M.I.M."/>
            <person name="Kourtchenko O."/>
            <person name="Robertson E.K."/>
            <person name="Larsson T."/>
            <person name="Maumus F."/>
            <person name="Osuna-Cruz C.M."/>
            <person name="Vancaester E."/>
            <person name="Stenow R."/>
            <person name="Vandepoele K."/>
            <person name="Ploug H."/>
            <person name="Bruchert V."/>
            <person name="Godhe A."/>
            <person name="Topel M."/>
        </authorList>
    </citation>
    <scope>NUCLEOTIDE SEQUENCE</scope>
    <source>
        <strain evidence="11">R05AC</strain>
    </source>
</reference>
<evidence type="ECO:0000256" key="8">
    <source>
        <dbReference type="SAM" id="MobiDB-lite"/>
    </source>
</evidence>
<dbReference type="GO" id="GO:0016579">
    <property type="term" value="P:protein deubiquitination"/>
    <property type="evidence" value="ECO:0007669"/>
    <property type="project" value="InterPro"/>
</dbReference>
<evidence type="ECO:0000256" key="5">
    <source>
        <dbReference type="ARBA" id="ARBA00022786"/>
    </source>
</evidence>
<feature type="domain" description="USP" evidence="9">
    <location>
        <begin position="1323"/>
        <end position="2090"/>
    </location>
</feature>
<dbReference type="SUPFAM" id="SSF54001">
    <property type="entry name" value="Cysteine proteinases"/>
    <property type="match status" value="1"/>
</dbReference>
<feature type="region of interest" description="Disordered" evidence="8">
    <location>
        <begin position="304"/>
        <end position="327"/>
    </location>
</feature>
<dbReference type="SUPFAM" id="SSF143791">
    <property type="entry name" value="DUSP-like"/>
    <property type="match status" value="1"/>
</dbReference>
<dbReference type="GO" id="GO:0004843">
    <property type="term" value="F:cysteine-type deubiquitinase activity"/>
    <property type="evidence" value="ECO:0007669"/>
    <property type="project" value="UniProtKB-EC"/>
</dbReference>
<feature type="compositionally biased region" description="Low complexity" evidence="8">
    <location>
        <begin position="1759"/>
        <end position="1769"/>
    </location>
</feature>
<dbReference type="Gene3D" id="3.90.70.10">
    <property type="entry name" value="Cysteine proteinases"/>
    <property type="match status" value="2"/>
</dbReference>
<dbReference type="InterPro" id="IPR050185">
    <property type="entry name" value="Ub_carboxyl-term_hydrolase"/>
</dbReference>
<feature type="region of interest" description="Disordered" evidence="8">
    <location>
        <begin position="156"/>
        <end position="221"/>
    </location>
</feature>
<keyword evidence="4" id="KW-0645">Protease</keyword>
<dbReference type="InterPro" id="IPR001394">
    <property type="entry name" value="Peptidase_C19_UCH"/>
</dbReference>
<feature type="region of interest" description="Disordered" evidence="8">
    <location>
        <begin position="1751"/>
        <end position="1788"/>
    </location>
</feature>
<name>A0AAD9DA79_9STRA</name>
<gene>
    <name evidence="11" type="ORF">QTG54_010644</name>
</gene>
<dbReference type="PROSITE" id="PS50235">
    <property type="entry name" value="USP_3"/>
    <property type="match status" value="1"/>
</dbReference>
<dbReference type="GO" id="GO:0006508">
    <property type="term" value="P:proteolysis"/>
    <property type="evidence" value="ECO:0007669"/>
    <property type="project" value="UniProtKB-KW"/>
</dbReference>
<dbReference type="InterPro" id="IPR028889">
    <property type="entry name" value="USP"/>
</dbReference>
<evidence type="ECO:0000256" key="1">
    <source>
        <dbReference type="ARBA" id="ARBA00000707"/>
    </source>
</evidence>
<dbReference type="SMART" id="SM00695">
    <property type="entry name" value="DUSP"/>
    <property type="match status" value="1"/>
</dbReference>
<keyword evidence="6 11" id="KW-0378">Hydrolase</keyword>
<feature type="compositionally biased region" description="Acidic residues" evidence="8">
    <location>
        <begin position="1996"/>
        <end position="2012"/>
    </location>
</feature>
<comment type="caution">
    <text evidence="11">The sequence shown here is derived from an EMBL/GenBank/DDBJ whole genome shotgun (WGS) entry which is preliminary data.</text>
</comment>
<feature type="domain" description="DUSP" evidence="10">
    <location>
        <begin position="1026"/>
        <end position="1147"/>
    </location>
</feature>
<comment type="catalytic activity">
    <reaction evidence="1">
        <text>Thiol-dependent hydrolysis of ester, thioester, amide, peptide and isopeptide bonds formed by the C-terminal Gly of ubiquitin (a 76-residue protein attached to proteins as an intracellular targeting signal).</text>
        <dbReference type="EC" id="3.4.19.12"/>
    </reaction>
</comment>
<dbReference type="Pfam" id="PF06337">
    <property type="entry name" value="DUSP"/>
    <property type="match status" value="1"/>
</dbReference>
<dbReference type="InterPro" id="IPR038765">
    <property type="entry name" value="Papain-like_cys_pep_sf"/>
</dbReference>
<evidence type="ECO:0000256" key="2">
    <source>
        <dbReference type="ARBA" id="ARBA00009085"/>
    </source>
</evidence>
<dbReference type="InterPro" id="IPR006615">
    <property type="entry name" value="Pept_C19_DUSP"/>
</dbReference>
<feature type="region of interest" description="Disordered" evidence="8">
    <location>
        <begin position="1986"/>
        <end position="2017"/>
    </location>
</feature>
<dbReference type="EMBL" id="JATAAI010000020">
    <property type="protein sequence ID" value="KAK1738614.1"/>
    <property type="molecule type" value="Genomic_DNA"/>
</dbReference>
<comment type="similarity">
    <text evidence="2">Belongs to the peptidase C19 family.</text>
</comment>
<evidence type="ECO:0000313" key="11">
    <source>
        <dbReference type="EMBL" id="KAK1738614.1"/>
    </source>
</evidence>
<dbReference type="InterPro" id="IPR035927">
    <property type="entry name" value="DUSP-like_sf"/>
</dbReference>
<dbReference type="Proteomes" id="UP001224775">
    <property type="component" value="Unassembled WGS sequence"/>
</dbReference>